<dbReference type="EMBL" id="CP036170">
    <property type="protein sequence ID" value="QBF73252.1"/>
    <property type="molecule type" value="Genomic_DNA"/>
</dbReference>
<dbReference type="Pfam" id="PF00496">
    <property type="entry name" value="SBP_bac_5"/>
    <property type="match status" value="1"/>
</dbReference>
<dbReference type="InterPro" id="IPR023765">
    <property type="entry name" value="SBP_5_CS"/>
</dbReference>
<dbReference type="CDD" id="cd00995">
    <property type="entry name" value="PBP2_NikA_DppA_OppA_like"/>
    <property type="match status" value="1"/>
</dbReference>
<dbReference type="Gene3D" id="3.40.190.10">
    <property type="entry name" value="Periplasmic binding protein-like II"/>
    <property type="match status" value="1"/>
</dbReference>
<accession>A0A494WFW6</accession>
<dbReference type="GO" id="GO:0043190">
    <property type="term" value="C:ATP-binding cassette (ABC) transporter complex"/>
    <property type="evidence" value="ECO:0007669"/>
    <property type="project" value="InterPro"/>
</dbReference>
<dbReference type="InterPro" id="IPR000914">
    <property type="entry name" value="SBP_5_dom"/>
</dbReference>
<proteinExistence type="inferred from homology"/>
<keyword evidence="7" id="KW-1185">Reference proteome</keyword>
<feature type="domain" description="Solute-binding protein family 5" evidence="5">
    <location>
        <begin position="81"/>
        <end position="439"/>
    </location>
</feature>
<gene>
    <name evidence="6" type="primary">appA_1</name>
    <name evidence="6" type="ORF">HDCHBGLK_00617</name>
</gene>
<dbReference type="PROSITE" id="PS01040">
    <property type="entry name" value="SBP_BACTERIAL_5"/>
    <property type="match status" value="1"/>
</dbReference>
<dbReference type="AlphaFoldDB" id="A0A494WFW6"/>
<keyword evidence="3 4" id="KW-0732">Signal</keyword>
<organism evidence="6 7">
    <name type="scientific">Clostridium scindens (strain ATCC 35704 / DSM 5676 / VPI 13733 / 19)</name>
    <dbReference type="NCBI Taxonomy" id="411468"/>
    <lineage>
        <taxon>Bacteria</taxon>
        <taxon>Bacillati</taxon>
        <taxon>Bacillota</taxon>
        <taxon>Clostridia</taxon>
        <taxon>Lachnospirales</taxon>
        <taxon>Lachnospiraceae</taxon>
    </lineage>
</organism>
<reference evidence="6 7" key="1">
    <citation type="journal article" date="2019" name="Appl. Environ. Microbiol.">
        <title>Clostridium scindens ATCC 35704: integration of nutritional requirements, the complete genome sequence, and global transcriptional responses to bile acids.</title>
        <authorList>
            <person name="Devendran S."/>
            <person name="Shrestha R."/>
            <person name="Alves J.M.P."/>
            <person name="Wolf P.G."/>
            <person name="Ly L."/>
            <person name="Hernandez A.G."/>
            <person name="Mendez-Garcia C."/>
            <person name="Inboden A."/>
            <person name="Wiley J."/>
            <person name="Paul O."/>
            <person name="Allen A."/>
            <person name="Springer E."/>
            <person name="Wright C.L."/>
            <person name="Fields C.J."/>
            <person name="Daniel S.L."/>
            <person name="Ridlon J.M."/>
        </authorList>
    </citation>
    <scope>NUCLEOTIDE SEQUENCE [LARGE SCALE GENOMIC DNA]</scope>
    <source>
        <strain evidence="6 7">ATCC 35704</strain>
    </source>
</reference>
<dbReference type="PANTHER" id="PTHR30290">
    <property type="entry name" value="PERIPLASMIC BINDING COMPONENT OF ABC TRANSPORTER"/>
    <property type="match status" value="1"/>
</dbReference>
<dbReference type="InterPro" id="IPR039424">
    <property type="entry name" value="SBP_5"/>
</dbReference>
<name>A0A494WFW6_CLOS5</name>
<comment type="similarity">
    <text evidence="2">Belongs to the bacterial solute-binding protein 5 family.</text>
</comment>
<dbReference type="RefSeq" id="WP_039909761.1">
    <property type="nucleotide sequence ID" value="NZ_CP036170.1"/>
</dbReference>
<dbReference type="GeneID" id="62694847"/>
<dbReference type="PROSITE" id="PS51257">
    <property type="entry name" value="PROKAR_LIPOPROTEIN"/>
    <property type="match status" value="1"/>
</dbReference>
<dbReference type="GO" id="GO:1904680">
    <property type="term" value="F:peptide transmembrane transporter activity"/>
    <property type="evidence" value="ECO:0007669"/>
    <property type="project" value="TreeGrafter"/>
</dbReference>
<evidence type="ECO:0000313" key="7">
    <source>
        <dbReference type="Proteomes" id="UP000289664"/>
    </source>
</evidence>
<dbReference type="PANTHER" id="PTHR30290:SF59">
    <property type="entry name" value="OLIGOPEPTIDE ABC TRANSPORTER,SUBSTRATE-BINDING PROTEIN"/>
    <property type="match status" value="1"/>
</dbReference>
<dbReference type="OrthoDB" id="9801912at2"/>
<dbReference type="PIRSF" id="PIRSF002741">
    <property type="entry name" value="MppA"/>
    <property type="match status" value="1"/>
</dbReference>
<evidence type="ECO:0000256" key="2">
    <source>
        <dbReference type="ARBA" id="ARBA00005695"/>
    </source>
</evidence>
<dbReference type="GO" id="GO:0042597">
    <property type="term" value="C:periplasmic space"/>
    <property type="evidence" value="ECO:0007669"/>
    <property type="project" value="UniProtKB-ARBA"/>
</dbReference>
<protein>
    <submittedName>
        <fullName evidence="6">Oligopeptide-binding protein AppA</fullName>
    </submittedName>
</protein>
<evidence type="ECO:0000256" key="3">
    <source>
        <dbReference type="ARBA" id="ARBA00022729"/>
    </source>
</evidence>
<evidence type="ECO:0000259" key="5">
    <source>
        <dbReference type="Pfam" id="PF00496"/>
    </source>
</evidence>
<dbReference type="KEGG" id="csci:HDCHBGLK_00617"/>
<dbReference type="SUPFAM" id="SSF53850">
    <property type="entry name" value="Periplasmic binding protein-like II"/>
    <property type="match status" value="1"/>
</dbReference>
<evidence type="ECO:0000256" key="1">
    <source>
        <dbReference type="ARBA" id="ARBA00004193"/>
    </source>
</evidence>
<dbReference type="Proteomes" id="UP000289664">
    <property type="component" value="Chromosome"/>
</dbReference>
<comment type="subcellular location">
    <subcellularLocation>
        <location evidence="1">Cell membrane</location>
        <topology evidence="1">Lipid-anchor</topology>
    </subcellularLocation>
</comment>
<feature type="signal peptide" evidence="4">
    <location>
        <begin position="1"/>
        <end position="20"/>
    </location>
</feature>
<dbReference type="InterPro" id="IPR030678">
    <property type="entry name" value="Peptide/Ni-bd"/>
</dbReference>
<dbReference type="Gene3D" id="3.90.76.10">
    <property type="entry name" value="Dipeptide-binding Protein, Domain 1"/>
    <property type="match status" value="1"/>
</dbReference>
<evidence type="ECO:0000256" key="4">
    <source>
        <dbReference type="SAM" id="SignalP"/>
    </source>
</evidence>
<dbReference type="GO" id="GO:0015833">
    <property type="term" value="P:peptide transport"/>
    <property type="evidence" value="ECO:0007669"/>
    <property type="project" value="TreeGrafter"/>
</dbReference>
<feature type="chain" id="PRO_5039496744" evidence="4">
    <location>
        <begin position="21"/>
        <end position="520"/>
    </location>
</feature>
<sequence>MKKRLLGALLCVSMIAAMLAGCGSKEKSADTKSKTSDANELVMGVSSSVTNLNKHLETMKEGWLMLGAVYDELYMKTDSEIRYYLADSVDVSEDGLTVTLKLKDNLKWHDGEAITADDVIFSMDVNADPDNGAGYANTVFIGEEKVSYEKVDDLTVKITLPEVSASYVTILGTLPLLPAHVFDNDTDIKANSEANLKGIGSGPYKVKEFKDGEYLELERFDDYYGQKPSIDKVIYKVIPDSSAQEVALQKGEINFMEVASQTSADKYEGDEAITVHAFPEGRVNYLACNKFSGTFSDPKVKEAIYAALDKEEIVSGAYGTDMGVAANTIFSNATQYYDDSIKGYEQDLEKAKKLVKETGLDGKTLKLVYNQDRLYMKETALIVQQQLKNVGINLEVEGIESNGFFDRVFSDASDYDMYFNGYGAFGDPDEVIAGMFDGTWGINLEVSDEQLDLWKQGRAAVDDSKRAEIYKKLQEKAMEDMSIYPIAYPNYVFATASKLKGADELQTNPVFEDYTKLSLE</sequence>
<dbReference type="Gene3D" id="3.10.105.10">
    <property type="entry name" value="Dipeptide-binding Protein, Domain 3"/>
    <property type="match status" value="1"/>
</dbReference>
<evidence type="ECO:0000313" key="6">
    <source>
        <dbReference type="EMBL" id="QBF73252.1"/>
    </source>
</evidence>